<gene>
    <name evidence="1" type="ORF">G9U52_37150</name>
</gene>
<evidence type="ECO:0000313" key="2">
    <source>
        <dbReference type="Proteomes" id="UP001165962"/>
    </source>
</evidence>
<sequence length="145" mass="17292">MLVGNYNEYSIPNNNFLYKNDNQVSILRSKKSLMKIKQELKQLYGRKKIEHQPIFYKGIKTCLLAYIHNPFGNPSSIHYFLRHLDTHGLSREEYDPYTLDELNEIFNTNTCLIHIFDFGLISHDRDWEEFEAYYMNELVSCSIEL</sequence>
<dbReference type="Proteomes" id="UP001165962">
    <property type="component" value="Unassembled WGS sequence"/>
</dbReference>
<evidence type="ECO:0000313" key="1">
    <source>
        <dbReference type="EMBL" id="NHN35338.1"/>
    </source>
</evidence>
<comment type="caution">
    <text evidence="1">The sequence shown here is derived from an EMBL/GenBank/DDBJ whole genome shotgun (WGS) entry which is preliminary data.</text>
</comment>
<reference evidence="1" key="1">
    <citation type="submission" date="2020-03" db="EMBL/GenBank/DDBJ databases">
        <title>Draft sequencing of Paenibacilllus sp. S3N08.</title>
        <authorList>
            <person name="Kim D.-U."/>
        </authorList>
    </citation>
    <scope>NUCLEOTIDE SEQUENCE</scope>
    <source>
        <strain evidence="1">S3N08</strain>
    </source>
</reference>
<dbReference type="EMBL" id="JAAOIW010000031">
    <property type="protein sequence ID" value="NHN35338.1"/>
    <property type="molecule type" value="Genomic_DNA"/>
</dbReference>
<protein>
    <submittedName>
        <fullName evidence="1">Uncharacterized protein</fullName>
    </submittedName>
</protein>
<dbReference type="RefSeq" id="WP_166157984.1">
    <property type="nucleotide sequence ID" value="NZ_JAAOIW010000031.1"/>
</dbReference>
<proteinExistence type="predicted"/>
<organism evidence="1 2">
    <name type="scientific">Paenibacillus agricola</name>
    <dbReference type="NCBI Taxonomy" id="2716264"/>
    <lineage>
        <taxon>Bacteria</taxon>
        <taxon>Bacillati</taxon>
        <taxon>Bacillota</taxon>
        <taxon>Bacilli</taxon>
        <taxon>Bacillales</taxon>
        <taxon>Paenibacillaceae</taxon>
        <taxon>Paenibacillus</taxon>
    </lineage>
</organism>
<accession>A0ABX0JKD2</accession>
<name>A0ABX0JKD2_9BACL</name>
<keyword evidence="2" id="KW-1185">Reference proteome</keyword>